<dbReference type="AlphaFoldDB" id="A0AAD4WSZ0"/>
<evidence type="ECO:0000313" key="1">
    <source>
        <dbReference type="EMBL" id="KAI5348778.1"/>
    </source>
</evidence>
<protein>
    <submittedName>
        <fullName evidence="1">Uncharacterized protein</fullName>
    </submittedName>
</protein>
<dbReference type="Proteomes" id="UP001054821">
    <property type="component" value="Chromosome 1"/>
</dbReference>
<evidence type="ECO:0000313" key="2">
    <source>
        <dbReference type="Proteomes" id="UP001054821"/>
    </source>
</evidence>
<sequence>MKAARELREVYLKGVDRREEKLRQSPPPPRPPFRIGDKCWSCRKRHQKTRNLQTFLSSQRRHEWLRWLCFSPDVITGPSWSFSNPSHSWPWLEHQDRWPKLAGLVFAKGER</sequence>
<proteinExistence type="predicted"/>
<name>A0AAD4WSZ0_PRUDU</name>
<organism evidence="1 2">
    <name type="scientific">Prunus dulcis</name>
    <name type="common">Almond</name>
    <name type="synonym">Amygdalus dulcis</name>
    <dbReference type="NCBI Taxonomy" id="3755"/>
    <lineage>
        <taxon>Eukaryota</taxon>
        <taxon>Viridiplantae</taxon>
        <taxon>Streptophyta</taxon>
        <taxon>Embryophyta</taxon>
        <taxon>Tracheophyta</taxon>
        <taxon>Spermatophyta</taxon>
        <taxon>Magnoliopsida</taxon>
        <taxon>eudicotyledons</taxon>
        <taxon>Gunneridae</taxon>
        <taxon>Pentapetalae</taxon>
        <taxon>rosids</taxon>
        <taxon>fabids</taxon>
        <taxon>Rosales</taxon>
        <taxon>Rosaceae</taxon>
        <taxon>Amygdaloideae</taxon>
        <taxon>Amygdaleae</taxon>
        <taxon>Prunus</taxon>
    </lineage>
</organism>
<gene>
    <name evidence="1" type="ORF">L3X38_001665</name>
</gene>
<accession>A0AAD4WSZ0</accession>
<reference evidence="1 2" key="1">
    <citation type="journal article" date="2022" name="G3 (Bethesda)">
        <title>Whole-genome sequence and methylome profiling of the almond [Prunus dulcis (Mill.) D.A. Webb] cultivar 'Nonpareil'.</title>
        <authorList>
            <person name="D'Amico-Willman K.M."/>
            <person name="Ouma W.Z."/>
            <person name="Meulia T."/>
            <person name="Sideli G.M."/>
            <person name="Gradziel T.M."/>
            <person name="Fresnedo-Ramirez J."/>
        </authorList>
    </citation>
    <scope>NUCLEOTIDE SEQUENCE [LARGE SCALE GENOMIC DNA]</scope>
    <source>
        <strain evidence="1">Clone GOH B32 T37-40</strain>
    </source>
</reference>
<comment type="caution">
    <text evidence="1">The sequence shown here is derived from an EMBL/GenBank/DDBJ whole genome shotgun (WGS) entry which is preliminary data.</text>
</comment>
<dbReference type="EMBL" id="JAJFAZ020000001">
    <property type="protein sequence ID" value="KAI5348778.1"/>
    <property type="molecule type" value="Genomic_DNA"/>
</dbReference>
<keyword evidence="2" id="KW-1185">Reference proteome</keyword>